<dbReference type="Proteomes" id="UP000594975">
    <property type="component" value="Chromosome"/>
</dbReference>
<proteinExistence type="predicted"/>
<dbReference type="STRING" id="37923.BK826_02430"/>
<dbReference type="CDD" id="cd00586">
    <property type="entry name" value="4HBT"/>
    <property type="match status" value="1"/>
</dbReference>
<dbReference type="Proteomes" id="UP000053171">
    <property type="component" value="Unassembled WGS sequence"/>
</dbReference>
<evidence type="ECO:0000313" key="1">
    <source>
        <dbReference type="EMBL" id="OAX52077.1"/>
    </source>
</evidence>
<dbReference type="GO" id="GO:0047617">
    <property type="term" value="F:fatty acyl-CoA hydrolase activity"/>
    <property type="evidence" value="ECO:0007669"/>
    <property type="project" value="TreeGrafter"/>
</dbReference>
<dbReference type="Pfam" id="PF13279">
    <property type="entry name" value="4HBT_2"/>
    <property type="match status" value="1"/>
</dbReference>
<dbReference type="RefSeq" id="WP_058731019.1">
    <property type="nucleotide sequence ID" value="NZ_CP065738.1"/>
</dbReference>
<organism evidence="1 3">
    <name type="scientific">Rothia kristinae</name>
    <dbReference type="NCBI Taxonomy" id="37923"/>
    <lineage>
        <taxon>Bacteria</taxon>
        <taxon>Bacillati</taxon>
        <taxon>Actinomycetota</taxon>
        <taxon>Actinomycetes</taxon>
        <taxon>Micrococcales</taxon>
        <taxon>Micrococcaceae</taxon>
        <taxon>Rothia</taxon>
    </lineage>
</organism>
<keyword evidence="3" id="KW-1185">Reference proteome</keyword>
<dbReference type="InterPro" id="IPR029069">
    <property type="entry name" value="HotDog_dom_sf"/>
</dbReference>
<reference evidence="1 3" key="3">
    <citation type="submission" date="2016-06" db="EMBL/GenBank/DDBJ databases">
        <title>Identification of putative biosynthetic pathways for the production of bioactive secondary metabolites by the marine actinomycete Kocuria kristinae RUTW2-3.</title>
        <authorList>
            <person name="Waterworth S.C."/>
            <person name="Walmsley T.A."/>
            <person name="Matongo T."/>
            <person name="Davies-Coleman M.T."/>
            <person name="Dorrington R.A."/>
        </authorList>
    </citation>
    <scope>NUCLEOTIDE SEQUENCE [LARGE SCALE GENOMIC DNA]</scope>
    <source>
        <strain evidence="3">RuSp02-3</strain>
        <strain evidence="1">RUTW2-3</strain>
    </source>
</reference>
<dbReference type="SUPFAM" id="SSF54637">
    <property type="entry name" value="Thioesterase/thiol ester dehydrase-isomerase"/>
    <property type="match status" value="1"/>
</dbReference>
<dbReference type="KEGG" id="rkr:I6G21_02890"/>
<name>A0A147E793_9MICC</name>
<protein>
    <submittedName>
        <fullName evidence="2">Acyl-CoA thioesterase</fullName>
    </submittedName>
</protein>
<dbReference type="EMBL" id="CP065738">
    <property type="protein sequence ID" value="QPT54155.1"/>
    <property type="molecule type" value="Genomic_DNA"/>
</dbReference>
<evidence type="ECO:0000313" key="2">
    <source>
        <dbReference type="EMBL" id="QPT54155.1"/>
    </source>
</evidence>
<reference evidence="1" key="2">
    <citation type="submission" date="2016-04" db="EMBL/GenBank/DDBJ databases">
        <authorList>
            <person name="Evans L.H."/>
            <person name="Alamgir A."/>
            <person name="Owens N."/>
            <person name="Weber N.D."/>
            <person name="Virtaneva K."/>
            <person name="Barbian K."/>
            <person name="Babar A."/>
            <person name="Rosenke K."/>
        </authorList>
    </citation>
    <scope>NUCLEOTIDE SEQUENCE [LARGE SCALE GENOMIC DNA]</scope>
    <source>
        <strain evidence="1">RUTW2-3</strain>
    </source>
</reference>
<dbReference type="PANTHER" id="PTHR31793">
    <property type="entry name" value="4-HYDROXYBENZOYL-COA THIOESTERASE FAMILY MEMBER"/>
    <property type="match status" value="1"/>
</dbReference>
<dbReference type="PATRIC" id="fig|37923.10.peg.301"/>
<reference evidence="3" key="1">
    <citation type="submission" date="2016-04" db="EMBL/GenBank/DDBJ databases">
        <authorList>
            <person name="Waterworth S."/>
            <person name="Matcher G."/>
        </authorList>
    </citation>
    <scope>NUCLEOTIDE SEQUENCE [LARGE SCALE GENOMIC DNA]</scope>
    <source>
        <strain evidence="3">RuSp02-3</strain>
    </source>
</reference>
<gene>
    <name evidence="1" type="ORF">AN277_0205370</name>
    <name evidence="2" type="ORF">I6G21_02890</name>
</gene>
<evidence type="ECO:0000313" key="3">
    <source>
        <dbReference type="Proteomes" id="UP000053171"/>
    </source>
</evidence>
<accession>A0A147E793</accession>
<dbReference type="Gene3D" id="3.10.129.10">
    <property type="entry name" value="Hotdog Thioesterase"/>
    <property type="match status" value="1"/>
</dbReference>
<dbReference type="PANTHER" id="PTHR31793:SF24">
    <property type="entry name" value="LONG-CHAIN ACYL-COA THIOESTERASE FADM"/>
    <property type="match status" value="1"/>
</dbReference>
<dbReference type="GeneID" id="61262306"/>
<reference evidence="2 4" key="4">
    <citation type="submission" date="2020-12" db="EMBL/GenBank/DDBJ databases">
        <title>FDA dAtabase for Regulatory Grade micrObial Sequences (FDA-ARGOS): Supporting development and validation of Infectious Disease Dx tests.</title>
        <authorList>
            <person name="Sproer C."/>
            <person name="Gronow S."/>
            <person name="Severitt S."/>
            <person name="Schroder I."/>
            <person name="Tallon L."/>
            <person name="Sadzewicz L."/>
            <person name="Zhao X."/>
            <person name="Boylan J."/>
            <person name="Ott S."/>
            <person name="Bowen H."/>
            <person name="Vavikolanu K."/>
            <person name="Mehta A."/>
            <person name="Aluvathingal J."/>
            <person name="Nadendla S."/>
            <person name="Lowell S."/>
            <person name="Myers T."/>
            <person name="Yan Y."/>
            <person name="Sichtig H."/>
        </authorList>
    </citation>
    <scope>NUCLEOTIDE SEQUENCE [LARGE SCALE GENOMIC DNA]</scope>
    <source>
        <strain evidence="2 4">FDAARGOS_864</strain>
    </source>
</reference>
<dbReference type="EMBL" id="LJBJ02000008">
    <property type="protein sequence ID" value="OAX52077.1"/>
    <property type="molecule type" value="Genomic_DNA"/>
</dbReference>
<dbReference type="InterPro" id="IPR050563">
    <property type="entry name" value="4-hydroxybenzoyl-CoA_TE"/>
</dbReference>
<evidence type="ECO:0000313" key="4">
    <source>
        <dbReference type="Proteomes" id="UP000594975"/>
    </source>
</evidence>
<dbReference type="AlphaFoldDB" id="A0A147E793"/>
<sequence length="157" mass="17075">MSAAVDPEPVILEVPLRWGDMDAYGHVNNVQIVRILEEARALAFGAPPSAGEVPEQRRQEVPIPVFADLPAGTQALVAEHTVKYRSPLPYRGDPARVEVWVQRVTPASLTVGYRVCDAATGTACCAASTVLAFVRPDGGLVRLSPEQRRTLQRHLRA</sequence>